<keyword evidence="2" id="KW-1185">Reference proteome</keyword>
<reference evidence="1 2" key="1">
    <citation type="submission" date="2019-10" db="EMBL/GenBank/DDBJ databases">
        <title>Assembly and Annotation for the nematode Trichostrongylus colubriformis.</title>
        <authorList>
            <person name="Martin J."/>
        </authorList>
    </citation>
    <scope>NUCLEOTIDE SEQUENCE [LARGE SCALE GENOMIC DNA]</scope>
    <source>
        <strain evidence="1">G859</strain>
        <tissue evidence="1">Whole worm</tissue>
    </source>
</reference>
<evidence type="ECO:0000313" key="1">
    <source>
        <dbReference type="EMBL" id="KAK5973590.1"/>
    </source>
</evidence>
<evidence type="ECO:0000313" key="2">
    <source>
        <dbReference type="Proteomes" id="UP001331761"/>
    </source>
</evidence>
<accession>A0AAN8F5L3</accession>
<dbReference type="Proteomes" id="UP001331761">
    <property type="component" value="Unassembled WGS sequence"/>
</dbReference>
<feature type="non-terminal residue" evidence="1">
    <location>
        <position position="1"/>
    </location>
</feature>
<dbReference type="Gene3D" id="2.40.128.20">
    <property type="match status" value="1"/>
</dbReference>
<proteinExistence type="predicted"/>
<dbReference type="EMBL" id="WIXE01015305">
    <property type="protein sequence ID" value="KAK5973590.1"/>
    <property type="molecule type" value="Genomic_DNA"/>
</dbReference>
<name>A0AAN8F5L3_TRICO</name>
<organism evidence="1 2">
    <name type="scientific">Trichostrongylus colubriformis</name>
    <name type="common">Black scour worm</name>
    <dbReference type="NCBI Taxonomy" id="6319"/>
    <lineage>
        <taxon>Eukaryota</taxon>
        <taxon>Metazoa</taxon>
        <taxon>Ecdysozoa</taxon>
        <taxon>Nematoda</taxon>
        <taxon>Chromadorea</taxon>
        <taxon>Rhabditida</taxon>
        <taxon>Rhabditina</taxon>
        <taxon>Rhabditomorpha</taxon>
        <taxon>Strongyloidea</taxon>
        <taxon>Trichostrongylidae</taxon>
        <taxon>Trichostrongylus</taxon>
    </lineage>
</organism>
<dbReference type="InterPro" id="IPR012674">
    <property type="entry name" value="Calycin"/>
</dbReference>
<dbReference type="AlphaFoldDB" id="A0AAN8F5L3"/>
<gene>
    <name evidence="1" type="ORF">GCK32_011077</name>
</gene>
<protein>
    <submittedName>
        <fullName evidence="1">Uncharacterized protein</fullName>
    </submittedName>
</protein>
<comment type="caution">
    <text evidence="1">The sequence shown here is derived from an EMBL/GenBank/DDBJ whole genome shotgun (WGS) entry which is preliminary data.</text>
</comment>
<sequence length="118" mass="13505">SHDSPSDVHSHNGFLTIRQYPPIGDNTIKVALNSVNNQGLSLIEEGPLSYVENTSGPILNLMPIYVKPLEGTNFSMKRWSRSFVRKGARLIQSVSKEINGRKIKFRKIYERIREFDFL</sequence>